<dbReference type="PANTHER" id="PTHR43283:SF7">
    <property type="entry name" value="BETA-LACTAMASE-RELATED DOMAIN-CONTAINING PROTEIN"/>
    <property type="match status" value="1"/>
</dbReference>
<evidence type="ECO:0000259" key="1">
    <source>
        <dbReference type="Pfam" id="PF00144"/>
    </source>
</evidence>
<comment type="caution">
    <text evidence="2">The sequence shown here is derived from an EMBL/GenBank/DDBJ whole genome shotgun (WGS) entry which is preliminary data.</text>
</comment>
<protein>
    <submittedName>
        <fullName evidence="2">Beta-lactamase</fullName>
    </submittedName>
</protein>
<evidence type="ECO:0000313" key="3">
    <source>
        <dbReference type="Proteomes" id="UP000004947"/>
    </source>
</evidence>
<dbReference type="STRING" id="313628.LNTAR_19507"/>
<dbReference type="Proteomes" id="UP000004947">
    <property type="component" value="Unassembled WGS sequence"/>
</dbReference>
<dbReference type="EMBL" id="ABCK01000021">
    <property type="protein sequence ID" value="EDM26017.1"/>
    <property type="molecule type" value="Genomic_DNA"/>
</dbReference>
<sequence length="398" mass="43623">MISLTKFFPLLLAGVIFSPHLKNHASDQDNGLKEEVVDFNKKSSTEGELPQPSGELLSISHAPKSLGDGIPVGSLGIDGGKKELIVKLVDEMSQDPKKKFDSLLIAYKGKLISESYFRKGRIDHPHIVMSISKSLTAMALGRAMQLGYISMADLDKPVLDFLTKVDKTKVVDGAEQVTLAEVLNLHSGIKLDKNKMKKAGKKLKGQKMVEAMFSASQPIVKEKQQWQYGGIDPTITMTVVDTVAPSSAQEFISKEFFGKMGISNYKWPKDKNNLPRAAAGVEMTSRDMLKIGLMMMANGKWDGEQLIPEEYMKKAMSPIWPGKHNGAYGFFIWNKDVEIGGKRSGGKKVSCISCRGAAGQFILIYPEMDLVVVSSAKIKGGGPMLDLAPERILPAFNQ</sequence>
<name>A6DQW7_9BACT</name>
<dbReference type="PANTHER" id="PTHR43283">
    <property type="entry name" value="BETA-LACTAMASE-RELATED"/>
    <property type="match status" value="1"/>
</dbReference>
<dbReference type="InterPro" id="IPR012338">
    <property type="entry name" value="Beta-lactam/transpept-like"/>
</dbReference>
<dbReference type="eggNOG" id="COG1680">
    <property type="taxonomic scope" value="Bacteria"/>
</dbReference>
<dbReference type="AlphaFoldDB" id="A6DQW7"/>
<evidence type="ECO:0000313" key="2">
    <source>
        <dbReference type="EMBL" id="EDM26017.1"/>
    </source>
</evidence>
<keyword evidence="3" id="KW-1185">Reference proteome</keyword>
<gene>
    <name evidence="2" type="ORF">LNTAR_19507</name>
</gene>
<dbReference type="SUPFAM" id="SSF56601">
    <property type="entry name" value="beta-lactamase/transpeptidase-like"/>
    <property type="match status" value="1"/>
</dbReference>
<dbReference type="InterPro" id="IPR001466">
    <property type="entry name" value="Beta-lactam-related"/>
</dbReference>
<reference evidence="2 3" key="1">
    <citation type="journal article" date="2010" name="J. Bacteriol.">
        <title>Genome sequence of Lentisphaera araneosa HTCC2155T, the type species of the order Lentisphaerales in the phylum Lentisphaerae.</title>
        <authorList>
            <person name="Thrash J.C."/>
            <person name="Cho J.C."/>
            <person name="Vergin K.L."/>
            <person name="Morris R.M."/>
            <person name="Giovannoni S.J."/>
        </authorList>
    </citation>
    <scope>NUCLEOTIDE SEQUENCE [LARGE SCALE GENOMIC DNA]</scope>
    <source>
        <strain evidence="2 3">HTCC2155</strain>
    </source>
</reference>
<accession>A6DQW7</accession>
<dbReference type="InterPro" id="IPR050789">
    <property type="entry name" value="Diverse_Enzym_Activities"/>
</dbReference>
<organism evidence="2 3">
    <name type="scientific">Lentisphaera araneosa HTCC2155</name>
    <dbReference type="NCBI Taxonomy" id="313628"/>
    <lineage>
        <taxon>Bacteria</taxon>
        <taxon>Pseudomonadati</taxon>
        <taxon>Lentisphaerota</taxon>
        <taxon>Lentisphaeria</taxon>
        <taxon>Lentisphaerales</taxon>
        <taxon>Lentisphaeraceae</taxon>
        <taxon>Lentisphaera</taxon>
    </lineage>
</organism>
<dbReference type="Pfam" id="PF00144">
    <property type="entry name" value="Beta-lactamase"/>
    <property type="match status" value="1"/>
</dbReference>
<dbReference type="Gene3D" id="3.40.710.10">
    <property type="entry name" value="DD-peptidase/beta-lactamase superfamily"/>
    <property type="match status" value="1"/>
</dbReference>
<feature type="domain" description="Beta-lactamase-related" evidence="1">
    <location>
        <begin position="102"/>
        <end position="386"/>
    </location>
</feature>
<proteinExistence type="predicted"/>